<sequence length="161" mass="17674">MNSTIGIGVRYGFISVLSASFMQFILTFFGVIPYQAGSILSIFISPKVLFGESTPLLVFFMWVVVFAPITEELIFRFIPIRLTKYFFGGRGSFTAVLWTVIIVSSIVFGYAHGSWINIFIQGISGVIFSCAFLRGGYVCSVTAHATHNASIILVAVLSSFL</sequence>
<evidence type="ECO:0000313" key="3">
    <source>
        <dbReference type="EMBL" id="OGZ94881.1"/>
    </source>
</evidence>
<name>A0A1G2K8K4_9BACT</name>
<dbReference type="InterPro" id="IPR003675">
    <property type="entry name" value="Rce1/LyrA-like_dom"/>
</dbReference>
<dbReference type="Pfam" id="PF02517">
    <property type="entry name" value="Rce1-like"/>
    <property type="match status" value="1"/>
</dbReference>
<evidence type="ECO:0000256" key="1">
    <source>
        <dbReference type="SAM" id="Phobius"/>
    </source>
</evidence>
<evidence type="ECO:0000259" key="2">
    <source>
        <dbReference type="Pfam" id="PF02517"/>
    </source>
</evidence>
<feature type="domain" description="CAAX prenyl protease 2/Lysostaphin resistance protein A-like" evidence="2">
    <location>
        <begin position="56"/>
        <end position="149"/>
    </location>
</feature>
<protein>
    <recommendedName>
        <fullName evidence="2">CAAX prenyl protease 2/Lysostaphin resistance protein A-like domain-containing protein</fullName>
    </recommendedName>
</protein>
<feature type="transmembrane region" description="Helical" evidence="1">
    <location>
        <begin position="87"/>
        <end position="108"/>
    </location>
</feature>
<feature type="transmembrane region" description="Helical" evidence="1">
    <location>
        <begin position="12"/>
        <end position="36"/>
    </location>
</feature>
<keyword evidence="1" id="KW-0812">Transmembrane</keyword>
<feature type="transmembrane region" description="Helical" evidence="1">
    <location>
        <begin position="56"/>
        <end position="75"/>
    </location>
</feature>
<keyword evidence="1" id="KW-1133">Transmembrane helix</keyword>
<accession>A0A1G2K8K4</accession>
<keyword evidence="1" id="KW-0472">Membrane</keyword>
<dbReference type="EMBL" id="MHQC01000023">
    <property type="protein sequence ID" value="OGZ94881.1"/>
    <property type="molecule type" value="Genomic_DNA"/>
</dbReference>
<gene>
    <name evidence="3" type="ORF">A2633_02295</name>
</gene>
<dbReference type="AlphaFoldDB" id="A0A1G2K8K4"/>
<dbReference type="Proteomes" id="UP000177152">
    <property type="component" value="Unassembled WGS sequence"/>
</dbReference>
<dbReference type="GO" id="GO:0004175">
    <property type="term" value="F:endopeptidase activity"/>
    <property type="evidence" value="ECO:0007669"/>
    <property type="project" value="UniProtKB-ARBA"/>
</dbReference>
<feature type="transmembrane region" description="Helical" evidence="1">
    <location>
        <begin position="114"/>
        <end position="133"/>
    </location>
</feature>
<reference evidence="3 4" key="1">
    <citation type="journal article" date="2016" name="Nat. Commun.">
        <title>Thousands of microbial genomes shed light on interconnected biogeochemical processes in an aquifer system.</title>
        <authorList>
            <person name="Anantharaman K."/>
            <person name="Brown C.T."/>
            <person name="Hug L.A."/>
            <person name="Sharon I."/>
            <person name="Castelle C.J."/>
            <person name="Probst A.J."/>
            <person name="Thomas B.C."/>
            <person name="Singh A."/>
            <person name="Wilkins M.J."/>
            <person name="Karaoz U."/>
            <person name="Brodie E.L."/>
            <person name="Williams K.H."/>
            <person name="Hubbard S.S."/>
            <person name="Banfield J.F."/>
        </authorList>
    </citation>
    <scope>NUCLEOTIDE SEQUENCE [LARGE SCALE GENOMIC DNA]</scope>
</reference>
<proteinExistence type="predicted"/>
<dbReference type="GO" id="GO:0080120">
    <property type="term" value="P:CAAX-box protein maturation"/>
    <property type="evidence" value="ECO:0007669"/>
    <property type="project" value="UniProtKB-ARBA"/>
</dbReference>
<evidence type="ECO:0000313" key="4">
    <source>
        <dbReference type="Proteomes" id="UP000177152"/>
    </source>
</evidence>
<comment type="caution">
    <text evidence="3">The sequence shown here is derived from an EMBL/GenBank/DDBJ whole genome shotgun (WGS) entry which is preliminary data.</text>
</comment>
<organism evidence="3 4">
    <name type="scientific">Candidatus Sungbacteria bacterium RIFCSPHIGHO2_01_FULL_47_32</name>
    <dbReference type="NCBI Taxonomy" id="1802264"/>
    <lineage>
        <taxon>Bacteria</taxon>
        <taxon>Candidatus Sungiibacteriota</taxon>
    </lineage>
</organism>